<organism evidence="3 4">
    <name type="scientific">Gordonia aquimaris</name>
    <dbReference type="NCBI Taxonomy" id="2984863"/>
    <lineage>
        <taxon>Bacteria</taxon>
        <taxon>Bacillati</taxon>
        <taxon>Actinomycetota</taxon>
        <taxon>Actinomycetes</taxon>
        <taxon>Mycobacteriales</taxon>
        <taxon>Gordoniaceae</taxon>
        <taxon>Gordonia</taxon>
    </lineage>
</organism>
<evidence type="ECO:0000256" key="1">
    <source>
        <dbReference type="SAM" id="MobiDB-lite"/>
    </source>
</evidence>
<gene>
    <name evidence="3" type="ORF">OSB52_13045</name>
</gene>
<protein>
    <submittedName>
        <fullName evidence="3">DUF3105 domain-containing protein</fullName>
    </submittedName>
</protein>
<evidence type="ECO:0000256" key="2">
    <source>
        <dbReference type="SAM" id="Phobius"/>
    </source>
</evidence>
<sequence>MARTPGANVPKAGRGSGARRGIDWMIVGAIVLVLALIGGLIWYLLPKFRDQQEAQELKPQTVAEFVPSAQNPDPSDAIDGVTKIYYQAAQHVRADQRVAYDQSPPFGGPHDEVWATCTGIVYPDALRSENAVHALEHGAVWIAYNPDTISDADLDVLTKKVSGEQFLFISPYPGLDQAISLQSWGHQLKLDTADDPRVDQFITALRRNTTPGVYSENPAAAAFPETQAACAAIPGAFDPSDPPAADEGQPGPDAVQMDGTGATSGAGQDMGTGAQAPTDATGTP</sequence>
<evidence type="ECO:0000313" key="3">
    <source>
        <dbReference type="EMBL" id="MCX2965017.1"/>
    </source>
</evidence>
<dbReference type="EMBL" id="JAPKFM010000012">
    <property type="protein sequence ID" value="MCX2965017.1"/>
    <property type="molecule type" value="Genomic_DNA"/>
</dbReference>
<name>A0A9X3D7C9_9ACTN</name>
<dbReference type="AlphaFoldDB" id="A0A9X3D7C9"/>
<dbReference type="RefSeq" id="WP_266062080.1">
    <property type="nucleotide sequence ID" value="NZ_JAPKFM010000012.1"/>
</dbReference>
<dbReference type="Proteomes" id="UP001143347">
    <property type="component" value="Unassembled WGS sequence"/>
</dbReference>
<keyword evidence="4" id="KW-1185">Reference proteome</keyword>
<keyword evidence="2" id="KW-1133">Transmembrane helix</keyword>
<feature type="transmembrane region" description="Helical" evidence="2">
    <location>
        <begin position="21"/>
        <end position="45"/>
    </location>
</feature>
<proteinExistence type="predicted"/>
<comment type="caution">
    <text evidence="3">The sequence shown here is derived from an EMBL/GenBank/DDBJ whole genome shotgun (WGS) entry which is preliminary data.</text>
</comment>
<evidence type="ECO:0000313" key="4">
    <source>
        <dbReference type="Proteomes" id="UP001143347"/>
    </source>
</evidence>
<dbReference type="Pfam" id="PF11303">
    <property type="entry name" value="DUF3105"/>
    <property type="match status" value="1"/>
</dbReference>
<keyword evidence="2" id="KW-0812">Transmembrane</keyword>
<accession>A0A9X3D7C9</accession>
<reference evidence="3" key="1">
    <citation type="submission" date="2022-10" db="EMBL/GenBank/DDBJ databases">
        <title>WGS of marine actinomycetes from Thailand.</title>
        <authorList>
            <person name="Thawai C."/>
        </authorList>
    </citation>
    <scope>NUCLEOTIDE SEQUENCE</scope>
    <source>
        <strain evidence="3">SW21</strain>
    </source>
</reference>
<dbReference type="InterPro" id="IPR021454">
    <property type="entry name" value="DUF3105"/>
</dbReference>
<keyword evidence="2" id="KW-0472">Membrane</keyword>
<feature type="region of interest" description="Disordered" evidence="1">
    <location>
        <begin position="235"/>
        <end position="284"/>
    </location>
</feature>